<proteinExistence type="predicted"/>
<keyword evidence="2" id="KW-1185">Reference proteome</keyword>
<gene>
    <name evidence="1" type="ORF">DB723_04665</name>
</gene>
<accession>A0A5J6WBP5</accession>
<reference evidence="1 2" key="1">
    <citation type="journal article" date="2020" name="Int. J. Syst. Evol. Microbiol.">
        <title>Borrelia maritima sp. nov., a novel species of the Borrelia burgdorferi sensu lato complex, occupying a basal position to North American species.</title>
        <authorList>
            <person name="Margos G."/>
            <person name="Fedorova N."/>
            <person name="Becker N.S."/>
            <person name="Kleinjan J.E."/>
            <person name="Marosevic D."/>
            <person name="Krebs S."/>
            <person name="Hui L."/>
            <person name="Fingerle V."/>
            <person name="Lane R.S."/>
        </authorList>
    </citation>
    <scope>NUCLEOTIDE SEQUENCE [LARGE SCALE GENOMIC DNA]</scope>
    <source>
        <strain evidence="1 2">CA690</strain>
    </source>
</reference>
<dbReference type="Proteomes" id="UP000326393">
    <property type="component" value="Plasmid lp28-4"/>
</dbReference>
<dbReference type="RefSeq" id="WP_151553054.1">
    <property type="nucleotide sequence ID" value="NZ_CP044537.1"/>
</dbReference>
<dbReference type="InterPro" id="IPR004180">
    <property type="entry name" value="DUF226_BOR_spp"/>
</dbReference>
<dbReference type="EMBL" id="CP044537">
    <property type="protein sequence ID" value="QFI15010.1"/>
    <property type="molecule type" value="Genomic_DNA"/>
</dbReference>
<protein>
    <submittedName>
        <fullName evidence="1">DUF226 domain-containing protein</fullName>
    </submittedName>
</protein>
<geneLocation type="plasmid" evidence="1 2">
    <name>lp28-4</name>
</geneLocation>
<keyword evidence="1" id="KW-0614">Plasmid</keyword>
<sequence>MKNIIKSIKIEKPIIKCKNKDRFIKIEKKNNKTMYHTKIMMDIYKLGIDNKRNECRISLRTLFNQMKVEEVRLYSIKEGDKFLGIYYGYRKPIKNIFVKYEMNGTKKSYGLSKAYYIEFRFKKGSVFCYFKGLFRLFKKEKENTPYNMACIDMFTKLEKHVYEFYGKKYPEKGIIIRWIEKNQK</sequence>
<dbReference type="AlphaFoldDB" id="A0A5J6WBP5"/>
<dbReference type="OrthoDB" id="352006at2"/>
<dbReference type="KEGG" id="bmat:DB723_04665"/>
<evidence type="ECO:0000313" key="1">
    <source>
        <dbReference type="EMBL" id="QFI15010.1"/>
    </source>
</evidence>
<organism evidence="1 2">
    <name type="scientific">Borrelia maritima</name>
    <dbReference type="NCBI Taxonomy" id="2761123"/>
    <lineage>
        <taxon>Bacteria</taxon>
        <taxon>Pseudomonadati</taxon>
        <taxon>Spirochaetota</taxon>
        <taxon>Spirochaetia</taxon>
        <taxon>Spirochaetales</taxon>
        <taxon>Borreliaceae</taxon>
        <taxon>Borrelia</taxon>
    </lineage>
</organism>
<evidence type="ECO:0000313" key="2">
    <source>
        <dbReference type="Proteomes" id="UP000326393"/>
    </source>
</evidence>
<name>A0A5J6WBP5_9SPIR</name>
<dbReference type="Pfam" id="PF02890">
    <property type="entry name" value="DUF226"/>
    <property type="match status" value="1"/>
</dbReference>